<evidence type="ECO:0000259" key="6">
    <source>
        <dbReference type="Pfam" id="PF00176"/>
    </source>
</evidence>
<dbReference type="PANTHER" id="PTHR45626:SF17">
    <property type="entry name" value="HELICASE-LIKE TRANSCRIPTION FACTOR"/>
    <property type="match status" value="1"/>
</dbReference>
<dbReference type="GO" id="GO:0008094">
    <property type="term" value="F:ATP-dependent activity, acting on DNA"/>
    <property type="evidence" value="ECO:0007669"/>
    <property type="project" value="TreeGrafter"/>
</dbReference>
<keyword evidence="1" id="KW-0547">Nucleotide-binding</keyword>
<dbReference type="EMBL" id="LWDD02001221">
    <property type="protein sequence ID" value="KAE8251014.1"/>
    <property type="molecule type" value="Genomic_DNA"/>
</dbReference>
<evidence type="ECO:0000256" key="4">
    <source>
        <dbReference type="ARBA" id="ARBA00022840"/>
    </source>
</evidence>
<dbReference type="Gene3D" id="3.40.50.10810">
    <property type="entry name" value="Tandem AAA-ATPase domain"/>
    <property type="match status" value="1"/>
</dbReference>
<dbReference type="GO" id="GO:0016787">
    <property type="term" value="F:hydrolase activity"/>
    <property type="evidence" value="ECO:0007669"/>
    <property type="project" value="UniProtKB-KW"/>
</dbReference>
<keyword evidence="2" id="KW-0378">Hydrolase</keyword>
<organism evidence="7 8">
    <name type="scientific">Tilletia caries</name>
    <name type="common">wheat bunt fungus</name>
    <dbReference type="NCBI Taxonomy" id="13290"/>
    <lineage>
        <taxon>Eukaryota</taxon>
        <taxon>Fungi</taxon>
        <taxon>Dikarya</taxon>
        <taxon>Basidiomycota</taxon>
        <taxon>Ustilaginomycotina</taxon>
        <taxon>Exobasidiomycetes</taxon>
        <taxon>Tilletiales</taxon>
        <taxon>Tilletiaceae</taxon>
        <taxon>Tilletia</taxon>
    </lineage>
</organism>
<feature type="coiled-coil region" evidence="5">
    <location>
        <begin position="281"/>
        <end position="308"/>
    </location>
</feature>
<accession>A0A8T8SZ14</accession>
<evidence type="ECO:0000313" key="7">
    <source>
        <dbReference type="EMBL" id="KAE8251014.1"/>
    </source>
</evidence>
<dbReference type="Gene3D" id="3.40.50.300">
    <property type="entry name" value="P-loop containing nucleotide triphosphate hydrolases"/>
    <property type="match status" value="1"/>
</dbReference>
<keyword evidence="3" id="KW-0347">Helicase</keyword>
<dbReference type="GO" id="GO:0005634">
    <property type="term" value="C:nucleus"/>
    <property type="evidence" value="ECO:0007669"/>
    <property type="project" value="TreeGrafter"/>
</dbReference>
<reference evidence="7" key="2">
    <citation type="journal article" date="2019" name="IMA Fungus">
        <title>Genome sequencing and comparison of five Tilletia species to identify candidate genes for the detection of regulated species infecting wheat.</title>
        <authorList>
            <person name="Nguyen H.D.T."/>
            <person name="Sultana T."/>
            <person name="Kesanakurti P."/>
            <person name="Hambleton S."/>
        </authorList>
    </citation>
    <scope>NUCLEOTIDE SEQUENCE</scope>
    <source>
        <strain evidence="7">DAOMC 238032</strain>
    </source>
</reference>
<name>A0A8T8SZ14_9BASI</name>
<dbReference type="InterPro" id="IPR027417">
    <property type="entry name" value="P-loop_NTPase"/>
</dbReference>
<evidence type="ECO:0000256" key="5">
    <source>
        <dbReference type="SAM" id="Coils"/>
    </source>
</evidence>
<dbReference type="SUPFAM" id="SSF52540">
    <property type="entry name" value="P-loop containing nucleoside triphosphate hydrolases"/>
    <property type="match status" value="2"/>
</dbReference>
<dbReference type="InterPro" id="IPR050628">
    <property type="entry name" value="SNF2_RAD54_helicase_TF"/>
</dbReference>
<evidence type="ECO:0000256" key="1">
    <source>
        <dbReference type="ARBA" id="ARBA00022741"/>
    </source>
</evidence>
<keyword evidence="5" id="KW-0175">Coiled coil</keyword>
<dbReference type="Proteomes" id="UP000077671">
    <property type="component" value="Unassembled WGS sequence"/>
</dbReference>
<dbReference type="Pfam" id="PF00176">
    <property type="entry name" value="SNF2-rel_dom"/>
    <property type="match status" value="1"/>
</dbReference>
<dbReference type="PANTHER" id="PTHR45626">
    <property type="entry name" value="TRANSCRIPTION TERMINATION FACTOR 2-RELATED"/>
    <property type="match status" value="1"/>
</dbReference>
<feature type="domain" description="SNF2 N-terminal" evidence="6">
    <location>
        <begin position="29"/>
        <end position="201"/>
    </location>
</feature>
<reference evidence="7" key="1">
    <citation type="submission" date="2016-04" db="EMBL/GenBank/DDBJ databases">
        <authorList>
            <person name="Nguyen H.D."/>
            <person name="Kesanakurti P."/>
            <person name="Cullis J."/>
            <person name="Levesque C.A."/>
            <person name="Hambleton S."/>
        </authorList>
    </citation>
    <scope>NUCLEOTIDE SEQUENCE</scope>
    <source>
        <strain evidence="7">DAOMC 238032</strain>
    </source>
</reference>
<gene>
    <name evidence="7" type="ORF">A4X03_0g6421</name>
</gene>
<evidence type="ECO:0000313" key="8">
    <source>
        <dbReference type="Proteomes" id="UP000077671"/>
    </source>
</evidence>
<dbReference type="GO" id="GO:0006281">
    <property type="term" value="P:DNA repair"/>
    <property type="evidence" value="ECO:0007669"/>
    <property type="project" value="TreeGrafter"/>
</dbReference>
<proteinExistence type="predicted"/>
<sequence length="398" mass="44717">MEISDESDNDWGTPTKDSARGHYPSPLFDRKWRRIVLDEGRVCRNPKTRLFEAFKAIQAEHVWSVTGTPIVNSTRDLQALILFLRVSPIDDTKTWNNLIDRRIKKGKHAGLRLLQALFRSHNLRRTKGMEGANGKPLVPLPKIFYARHHVDLDPETQEYYLEVETATKEVILNWISLDTLRGSRGHVLVFLSWLRQLACHHMVPRSFLDDVKLKMFGAAQSIAGSKQELSEEDVKQLEEHLVALIEGNEECPFDGSMSVERRNASLVAFSRPNPPTQNRPASSLLAQLENAEARKQAKAAAKSKLSSKLGKHAERDGLYEASRVILLSMGSGALGLNLVQASQVFLMMIARGTVEERFLEIQKRKEELIKDAGLADLIALFGLEKYDVAAAAASDIIY</sequence>
<dbReference type="InterPro" id="IPR038718">
    <property type="entry name" value="SNF2-like_sf"/>
</dbReference>
<dbReference type="InterPro" id="IPR000330">
    <property type="entry name" value="SNF2_N"/>
</dbReference>
<keyword evidence="4" id="KW-0067">ATP-binding</keyword>
<evidence type="ECO:0000256" key="3">
    <source>
        <dbReference type="ARBA" id="ARBA00022806"/>
    </source>
</evidence>
<protein>
    <recommendedName>
        <fullName evidence="6">SNF2 N-terminal domain-containing protein</fullName>
    </recommendedName>
</protein>
<dbReference type="AlphaFoldDB" id="A0A8T8SZ14"/>
<comment type="caution">
    <text evidence="7">The sequence shown here is derived from an EMBL/GenBank/DDBJ whole genome shotgun (WGS) entry which is preliminary data.</text>
</comment>
<dbReference type="GO" id="GO:0005524">
    <property type="term" value="F:ATP binding"/>
    <property type="evidence" value="ECO:0007669"/>
    <property type="project" value="UniProtKB-KW"/>
</dbReference>
<evidence type="ECO:0000256" key="2">
    <source>
        <dbReference type="ARBA" id="ARBA00022801"/>
    </source>
</evidence>